<gene>
    <name evidence="3" type="ORF">GEV02_21600</name>
</gene>
<reference evidence="3 4" key="1">
    <citation type="submission" date="2019-10" db="EMBL/GenBank/DDBJ databases">
        <title>Two novel species isolated from a subtropical stream in China.</title>
        <authorList>
            <person name="Lu H."/>
        </authorList>
    </citation>
    <scope>NUCLEOTIDE SEQUENCE [LARGE SCALE GENOMIC DNA]</scope>
    <source>
        <strain evidence="3 4">FT29W</strain>
    </source>
</reference>
<dbReference type="Proteomes" id="UP000440498">
    <property type="component" value="Unassembled WGS sequence"/>
</dbReference>
<feature type="region of interest" description="Disordered" evidence="2">
    <location>
        <begin position="28"/>
        <end position="50"/>
    </location>
</feature>
<dbReference type="RefSeq" id="WP_152840033.1">
    <property type="nucleotide sequence ID" value="NZ_WHUG01000009.1"/>
</dbReference>
<protein>
    <submittedName>
        <fullName evidence="3">Uncharacterized protein</fullName>
    </submittedName>
</protein>
<keyword evidence="1" id="KW-0175">Coiled coil</keyword>
<organism evidence="3 4">
    <name type="scientific">Rugamonas aquatica</name>
    <dbReference type="NCBI Taxonomy" id="2743357"/>
    <lineage>
        <taxon>Bacteria</taxon>
        <taxon>Pseudomonadati</taxon>
        <taxon>Pseudomonadota</taxon>
        <taxon>Betaproteobacteria</taxon>
        <taxon>Burkholderiales</taxon>
        <taxon>Oxalobacteraceae</taxon>
        <taxon>Telluria group</taxon>
        <taxon>Rugamonas</taxon>
    </lineage>
</organism>
<accession>A0A6A7N7A4</accession>
<evidence type="ECO:0000256" key="1">
    <source>
        <dbReference type="SAM" id="Coils"/>
    </source>
</evidence>
<name>A0A6A7N7A4_9BURK</name>
<dbReference type="AlphaFoldDB" id="A0A6A7N7A4"/>
<feature type="compositionally biased region" description="Polar residues" evidence="2">
    <location>
        <begin position="39"/>
        <end position="50"/>
    </location>
</feature>
<sequence length="390" mass="44180">MNLFACFRSKKKTSSSPLVLEPTSSLNAAPVASKGSARAPTSASSDVKSSQHTSLLGRVKAAFSRSKPERVYEELAYFEELGRSLQRMSKAAACESVSIDDIFSRDIKKFEKRLDKLTREYKKLTRQKYSATNSTKKLQLKTELDATRKAFNDSLDAVVQYSTKTGAISIRKIREKARSEEVKRLSAHYQDLLYVVDDKHESGANRMAAFLEVITVQLDILKAVPDQVKYLAKNSALMDQLDKKLQMLIDIKIKDQDNGITAMVYEGLLPKFQNFEKIWETANRGGVKFWLNRVEECKDLRVQWGRLLKAVKALKQEYDDTSYKLEGRAGKQRQQLFAKIINAVEVVHKKNDPDEGAVVIDDCSAVTDLLTEMRGRWGEVNPGEIFAEYK</sequence>
<evidence type="ECO:0000313" key="3">
    <source>
        <dbReference type="EMBL" id="MQA40742.1"/>
    </source>
</evidence>
<dbReference type="EMBL" id="WHUG01000009">
    <property type="protein sequence ID" value="MQA40742.1"/>
    <property type="molecule type" value="Genomic_DNA"/>
</dbReference>
<evidence type="ECO:0000256" key="2">
    <source>
        <dbReference type="SAM" id="MobiDB-lite"/>
    </source>
</evidence>
<evidence type="ECO:0000313" key="4">
    <source>
        <dbReference type="Proteomes" id="UP000440498"/>
    </source>
</evidence>
<feature type="coiled-coil region" evidence="1">
    <location>
        <begin position="107"/>
        <end position="134"/>
    </location>
</feature>
<comment type="caution">
    <text evidence="3">The sequence shown here is derived from an EMBL/GenBank/DDBJ whole genome shotgun (WGS) entry which is preliminary data.</text>
</comment>
<proteinExistence type="predicted"/>
<keyword evidence="4" id="KW-1185">Reference proteome</keyword>